<sequence length="55" mass="6206">MATQQRWSFSMKRFEGKTSRGSFKGKRSRSVATLDWGIAVLSYRVGQHNGITALD</sequence>
<reference evidence="1 2" key="1">
    <citation type="journal article" date="2021" name="Hortic Res">
        <title>Chromosome-scale assembly of the Dendrobium chrysotoxum genome enhances the understanding of orchid evolution.</title>
        <authorList>
            <person name="Zhang Y."/>
            <person name="Zhang G.Q."/>
            <person name="Zhang D."/>
            <person name="Liu X.D."/>
            <person name="Xu X.Y."/>
            <person name="Sun W.H."/>
            <person name="Yu X."/>
            <person name="Zhu X."/>
            <person name="Wang Z.W."/>
            <person name="Zhao X."/>
            <person name="Zhong W.Y."/>
            <person name="Chen H."/>
            <person name="Yin W.L."/>
            <person name="Huang T."/>
            <person name="Niu S.C."/>
            <person name="Liu Z.J."/>
        </authorList>
    </citation>
    <scope>NUCLEOTIDE SEQUENCE [LARGE SCALE GENOMIC DNA]</scope>
    <source>
        <strain evidence="1">Lindl</strain>
    </source>
</reference>
<dbReference type="Proteomes" id="UP000775213">
    <property type="component" value="Unassembled WGS sequence"/>
</dbReference>
<name>A0AAV7HI28_DENCH</name>
<keyword evidence="2" id="KW-1185">Reference proteome</keyword>
<proteinExistence type="predicted"/>
<accession>A0AAV7HI28</accession>
<comment type="caution">
    <text evidence="1">The sequence shown here is derived from an EMBL/GenBank/DDBJ whole genome shotgun (WGS) entry which is preliminary data.</text>
</comment>
<dbReference type="AlphaFoldDB" id="A0AAV7HI28"/>
<evidence type="ECO:0000313" key="1">
    <source>
        <dbReference type="EMBL" id="KAH0467799.1"/>
    </source>
</evidence>
<evidence type="ECO:0000313" key="2">
    <source>
        <dbReference type="Proteomes" id="UP000775213"/>
    </source>
</evidence>
<protein>
    <submittedName>
        <fullName evidence="1">Uncharacterized protein</fullName>
    </submittedName>
</protein>
<organism evidence="1 2">
    <name type="scientific">Dendrobium chrysotoxum</name>
    <name type="common">Orchid</name>
    <dbReference type="NCBI Taxonomy" id="161865"/>
    <lineage>
        <taxon>Eukaryota</taxon>
        <taxon>Viridiplantae</taxon>
        <taxon>Streptophyta</taxon>
        <taxon>Embryophyta</taxon>
        <taxon>Tracheophyta</taxon>
        <taxon>Spermatophyta</taxon>
        <taxon>Magnoliopsida</taxon>
        <taxon>Liliopsida</taxon>
        <taxon>Asparagales</taxon>
        <taxon>Orchidaceae</taxon>
        <taxon>Epidendroideae</taxon>
        <taxon>Malaxideae</taxon>
        <taxon>Dendrobiinae</taxon>
        <taxon>Dendrobium</taxon>
    </lineage>
</organism>
<dbReference type="EMBL" id="JAGFBR010000004">
    <property type="protein sequence ID" value="KAH0467799.1"/>
    <property type="molecule type" value="Genomic_DNA"/>
</dbReference>
<gene>
    <name evidence="1" type="ORF">IEQ34_002832</name>
</gene>